<keyword evidence="1" id="KW-0812">Transmembrane</keyword>
<protein>
    <submittedName>
        <fullName evidence="2">Uncharacterized protein</fullName>
    </submittedName>
</protein>
<gene>
    <name evidence="2" type="ORF">P6P90_07930</name>
</gene>
<keyword evidence="3" id="KW-1185">Reference proteome</keyword>
<dbReference type="RefSeq" id="WP_164464283.1">
    <property type="nucleotide sequence ID" value="NZ_JARRRY010000003.1"/>
</dbReference>
<evidence type="ECO:0000313" key="3">
    <source>
        <dbReference type="Proteomes" id="UP001218246"/>
    </source>
</evidence>
<dbReference type="EMBL" id="JARULN010000005">
    <property type="protein sequence ID" value="MDG5753900.1"/>
    <property type="molecule type" value="Genomic_DNA"/>
</dbReference>
<name>A0ABT6H3D0_9BACI</name>
<feature type="transmembrane region" description="Helical" evidence="1">
    <location>
        <begin position="37"/>
        <end position="52"/>
    </location>
</feature>
<keyword evidence="1" id="KW-0472">Membrane</keyword>
<proteinExistence type="predicted"/>
<evidence type="ECO:0000313" key="2">
    <source>
        <dbReference type="EMBL" id="MDG5753900.1"/>
    </source>
</evidence>
<comment type="caution">
    <text evidence="2">The sequence shown here is derived from an EMBL/GenBank/DDBJ whole genome shotgun (WGS) entry which is preliminary data.</text>
</comment>
<accession>A0ABT6H3D0</accession>
<sequence>MLFLLVIVSAYCFIRAGLLLSEKSMYPPPLVRKRKARLYVSLAIVLLILAFLL</sequence>
<evidence type="ECO:0000256" key="1">
    <source>
        <dbReference type="SAM" id="Phobius"/>
    </source>
</evidence>
<dbReference type="Proteomes" id="UP001218246">
    <property type="component" value="Unassembled WGS sequence"/>
</dbReference>
<keyword evidence="1" id="KW-1133">Transmembrane helix</keyword>
<reference evidence="2 3" key="1">
    <citation type="submission" date="2023-04" db="EMBL/GenBank/DDBJ databases">
        <title>Ectobacillus antri isolated from activated sludge.</title>
        <authorList>
            <person name="Yan P."/>
            <person name="Liu X."/>
        </authorList>
    </citation>
    <scope>NUCLEOTIDE SEQUENCE [LARGE SCALE GENOMIC DNA]</scope>
    <source>
        <strain evidence="2 3">C18H</strain>
    </source>
</reference>
<organism evidence="2 3">
    <name type="scientific">Ectobacillus antri</name>
    <dbReference type="NCBI Taxonomy" id="2486280"/>
    <lineage>
        <taxon>Bacteria</taxon>
        <taxon>Bacillati</taxon>
        <taxon>Bacillota</taxon>
        <taxon>Bacilli</taxon>
        <taxon>Bacillales</taxon>
        <taxon>Bacillaceae</taxon>
        <taxon>Ectobacillus</taxon>
    </lineage>
</organism>